<evidence type="ECO:0000313" key="11">
    <source>
        <dbReference type="EMBL" id="SDQ73655.1"/>
    </source>
</evidence>
<comment type="subcellular location">
    <subcellularLocation>
        <location evidence="1">Membrane</location>
        <topology evidence="1">Multi-pass membrane protein</topology>
    </subcellularLocation>
</comment>
<reference evidence="11 12" key="1">
    <citation type="submission" date="2016-10" db="EMBL/GenBank/DDBJ databases">
        <authorList>
            <person name="de Groot N.N."/>
        </authorList>
    </citation>
    <scope>NUCLEOTIDE SEQUENCE [LARGE SCALE GENOMIC DNA]</scope>
    <source>
        <strain evidence="11 12">DSM 20117</strain>
    </source>
</reference>
<dbReference type="OrthoDB" id="5297508at2"/>
<keyword evidence="7 9" id="KW-0472">Membrane</keyword>
<dbReference type="STRING" id="37928.SAMN04489742_2354"/>
<evidence type="ECO:0000256" key="8">
    <source>
        <dbReference type="SAM" id="MobiDB-lite"/>
    </source>
</evidence>
<evidence type="ECO:0000259" key="10">
    <source>
        <dbReference type="Pfam" id="PF00324"/>
    </source>
</evidence>
<keyword evidence="12" id="KW-1185">Reference proteome</keyword>
<dbReference type="InterPro" id="IPR004841">
    <property type="entry name" value="AA-permease/SLC12A_dom"/>
</dbReference>
<comment type="similarity">
    <text evidence="2">Belongs to the amino acid-polyamine-organocation (APC) superfamily. Amino acid transporter (AAT) (TC 2.A.3.1) family.</text>
</comment>
<dbReference type="EMBL" id="FNKH01000002">
    <property type="protein sequence ID" value="SDQ73655.1"/>
    <property type="molecule type" value="Genomic_DNA"/>
</dbReference>
<keyword evidence="5" id="KW-0029">Amino-acid transport</keyword>
<keyword evidence="3" id="KW-0813">Transport</keyword>
<dbReference type="Pfam" id="PF00324">
    <property type="entry name" value="AA_permease"/>
    <property type="match status" value="1"/>
</dbReference>
<dbReference type="AlphaFoldDB" id="A0A1H1DAT0"/>
<proteinExistence type="inferred from homology"/>
<feature type="transmembrane region" description="Helical" evidence="9">
    <location>
        <begin position="227"/>
        <end position="248"/>
    </location>
</feature>
<evidence type="ECO:0000256" key="9">
    <source>
        <dbReference type="SAM" id="Phobius"/>
    </source>
</evidence>
<feature type="transmembrane region" description="Helical" evidence="9">
    <location>
        <begin position="368"/>
        <end position="389"/>
    </location>
</feature>
<feature type="transmembrane region" description="Helical" evidence="9">
    <location>
        <begin position="473"/>
        <end position="492"/>
    </location>
</feature>
<dbReference type="InterPro" id="IPR050524">
    <property type="entry name" value="APC_YAT"/>
</dbReference>
<feature type="domain" description="Amino acid permease/ SLC12A" evidence="10">
    <location>
        <begin position="46"/>
        <end position="497"/>
    </location>
</feature>
<feature type="transmembrane region" description="Helical" evidence="9">
    <location>
        <begin position="269"/>
        <end position="291"/>
    </location>
</feature>
<keyword evidence="6 9" id="KW-1133">Transmembrane helix</keyword>
<evidence type="ECO:0000256" key="7">
    <source>
        <dbReference type="ARBA" id="ARBA00023136"/>
    </source>
</evidence>
<organism evidence="11 12">
    <name type="scientific">Crystallibacter crystallopoietes</name>
    <dbReference type="NCBI Taxonomy" id="37928"/>
    <lineage>
        <taxon>Bacteria</taxon>
        <taxon>Bacillati</taxon>
        <taxon>Actinomycetota</taxon>
        <taxon>Actinomycetes</taxon>
        <taxon>Micrococcales</taxon>
        <taxon>Micrococcaceae</taxon>
        <taxon>Crystallibacter</taxon>
    </lineage>
</organism>
<dbReference type="PANTHER" id="PTHR43341">
    <property type="entry name" value="AMINO ACID PERMEASE"/>
    <property type="match status" value="1"/>
</dbReference>
<evidence type="ECO:0000256" key="6">
    <source>
        <dbReference type="ARBA" id="ARBA00022989"/>
    </source>
</evidence>
<dbReference type="FunFam" id="1.20.1740.10:FF:000001">
    <property type="entry name" value="Amino acid permease"/>
    <property type="match status" value="1"/>
</dbReference>
<dbReference type="GO" id="GO:0016020">
    <property type="term" value="C:membrane"/>
    <property type="evidence" value="ECO:0007669"/>
    <property type="project" value="UniProtKB-SubCell"/>
</dbReference>
<evidence type="ECO:0000256" key="4">
    <source>
        <dbReference type="ARBA" id="ARBA00022692"/>
    </source>
</evidence>
<dbReference type="Gene3D" id="1.20.1740.10">
    <property type="entry name" value="Amino acid/polyamine transporter I"/>
    <property type="match status" value="1"/>
</dbReference>
<keyword evidence="4 9" id="KW-0812">Transmembrane</keyword>
<evidence type="ECO:0000256" key="1">
    <source>
        <dbReference type="ARBA" id="ARBA00004141"/>
    </source>
</evidence>
<gene>
    <name evidence="11" type="ORF">SAMN04489742_2354</name>
</gene>
<name>A0A1H1DAT0_9MICC</name>
<feature type="transmembrane region" description="Helical" evidence="9">
    <location>
        <begin position="439"/>
        <end position="461"/>
    </location>
</feature>
<dbReference type="PANTHER" id="PTHR43341:SF1">
    <property type="entry name" value="GENERAL AMINO-ACID PERMEASE GAP1"/>
    <property type="match status" value="1"/>
</dbReference>
<feature type="region of interest" description="Disordered" evidence="8">
    <location>
        <begin position="1"/>
        <end position="34"/>
    </location>
</feature>
<feature type="transmembrane region" description="Helical" evidence="9">
    <location>
        <begin position="74"/>
        <end position="91"/>
    </location>
</feature>
<sequence>MTPMTRTSAEIESNATAQPGSSPATGAHHTSNDTANELKRGLSSRHLQMIAIGGAIGTGLFVASGGTISQAGPGGALVAYALVGLMVFLLMQSLGEMSAKIPVAGSFQTFATRFVSPSFGFAIGWNYWFNWAITVAAELVAAGIIMDFWFPGIPGWVWAGIFLLVLTGLNALSAKSFGESEFWLSLIKVSAVVLFLIAGVLMIFGILGNDSPGLSNWENRDEVFHGGWVSIISVFMIAGFSFQGTELVGVAAGEAKNPRREVPKAIRTVFWRIMLFYIGAIFIIGCLIPFTDPSLLASGEADVAVSPFTLVFSRAGIAFAAALMNAVILTAILSAGNSGLYASTRMLYAMAHDGKAPKIFGRTNSRGVPIPALLATAAVGLFGFVSAIVGQGSAYSWLLNMSGLCGFIVWAGIAISHYRFRRGFLAQGNKVSDLPYKASLFPIGPLLAFALLILVIAGQNYEAVLAGRGLEVLSSYIGLPAFIVLWLAHRFITKSKLVPLHEMDITAPDDLELEPAGGTR</sequence>
<dbReference type="InterPro" id="IPR004840">
    <property type="entry name" value="Amino_acid_permease_CS"/>
</dbReference>
<feature type="transmembrane region" description="Helical" evidence="9">
    <location>
        <begin position="156"/>
        <end position="174"/>
    </location>
</feature>
<accession>A0A1H1DAT0</accession>
<dbReference type="PIRSF" id="PIRSF006060">
    <property type="entry name" value="AA_transporter"/>
    <property type="match status" value="1"/>
</dbReference>
<evidence type="ECO:0000256" key="3">
    <source>
        <dbReference type="ARBA" id="ARBA00022448"/>
    </source>
</evidence>
<feature type="transmembrane region" description="Helical" evidence="9">
    <location>
        <begin position="311"/>
        <end position="336"/>
    </location>
</feature>
<feature type="transmembrane region" description="Helical" evidence="9">
    <location>
        <begin position="186"/>
        <end position="207"/>
    </location>
</feature>
<feature type="transmembrane region" description="Helical" evidence="9">
    <location>
        <begin position="49"/>
        <end position="68"/>
    </location>
</feature>
<dbReference type="PROSITE" id="PS00218">
    <property type="entry name" value="AMINO_ACID_PERMEASE_1"/>
    <property type="match status" value="1"/>
</dbReference>
<protein>
    <submittedName>
        <fullName evidence="11">Lysine:proton symporter, AAT family</fullName>
    </submittedName>
</protein>
<feature type="transmembrane region" description="Helical" evidence="9">
    <location>
        <begin position="395"/>
        <end position="418"/>
    </location>
</feature>
<dbReference type="Proteomes" id="UP000181917">
    <property type="component" value="Unassembled WGS sequence"/>
</dbReference>
<dbReference type="GO" id="GO:0015171">
    <property type="term" value="F:amino acid transmembrane transporter activity"/>
    <property type="evidence" value="ECO:0007669"/>
    <property type="project" value="TreeGrafter"/>
</dbReference>
<evidence type="ECO:0000313" key="12">
    <source>
        <dbReference type="Proteomes" id="UP000181917"/>
    </source>
</evidence>
<evidence type="ECO:0000256" key="5">
    <source>
        <dbReference type="ARBA" id="ARBA00022970"/>
    </source>
</evidence>
<evidence type="ECO:0000256" key="2">
    <source>
        <dbReference type="ARBA" id="ARBA00008583"/>
    </source>
</evidence>